<dbReference type="Proteomes" id="UP000176992">
    <property type="component" value="Unassembled WGS sequence"/>
</dbReference>
<protein>
    <submittedName>
        <fullName evidence="1">Uncharacterized protein</fullName>
    </submittedName>
</protein>
<accession>A0A1F5YH85</accession>
<proteinExistence type="predicted"/>
<evidence type="ECO:0000313" key="1">
    <source>
        <dbReference type="EMBL" id="OGF99336.1"/>
    </source>
</evidence>
<comment type="caution">
    <text evidence="1">The sequence shown here is derived from an EMBL/GenBank/DDBJ whole genome shotgun (WGS) entry which is preliminary data.</text>
</comment>
<sequence length="155" mass="17676">MLAPSFSKDNLVGIWGGSISNNSVEINFMPDKIFPFDSLLLVLALRENTYSLLYEYVYDEFLNNYSEVGNWKWDEQKPGSLAFETTGTHTLKYRFSGPLFTDNKSGDGNSVLAFWGCDFEYGEGTITDLRYRKATLKLYHTSGPLDFGEFTLTKR</sequence>
<name>A0A1F5YH85_9BACT</name>
<evidence type="ECO:0000313" key="2">
    <source>
        <dbReference type="Proteomes" id="UP000176992"/>
    </source>
</evidence>
<dbReference type="AlphaFoldDB" id="A0A1F5YH85"/>
<gene>
    <name evidence="1" type="ORF">A2Z86_09410</name>
</gene>
<dbReference type="EMBL" id="MFIV01000027">
    <property type="protein sequence ID" value="OGF99336.1"/>
    <property type="molecule type" value="Genomic_DNA"/>
</dbReference>
<reference evidence="1 2" key="1">
    <citation type="journal article" date="2016" name="Nat. Commun.">
        <title>Thousands of microbial genomes shed light on interconnected biogeochemical processes in an aquifer system.</title>
        <authorList>
            <person name="Anantharaman K."/>
            <person name="Brown C.T."/>
            <person name="Hug L.A."/>
            <person name="Sharon I."/>
            <person name="Castelle C.J."/>
            <person name="Probst A.J."/>
            <person name="Thomas B.C."/>
            <person name="Singh A."/>
            <person name="Wilkins M.J."/>
            <person name="Karaoz U."/>
            <person name="Brodie E.L."/>
            <person name="Williams K.H."/>
            <person name="Hubbard S.S."/>
            <person name="Banfield J.F."/>
        </authorList>
    </citation>
    <scope>NUCLEOTIDE SEQUENCE [LARGE SCALE GENOMIC DNA]</scope>
</reference>
<organism evidence="1 2">
    <name type="scientific">Candidatus Glassbacteria bacterium GWA2_58_10</name>
    <dbReference type="NCBI Taxonomy" id="1817865"/>
    <lineage>
        <taxon>Bacteria</taxon>
        <taxon>Candidatus Glassiibacteriota</taxon>
    </lineage>
</organism>